<accession>Q2HTS8</accession>
<evidence type="ECO:0008006" key="3">
    <source>
        <dbReference type="Google" id="ProtNLM"/>
    </source>
</evidence>
<gene>
    <name evidence="2" type="ORF">MtrDRAFT_AC149801g10v2</name>
</gene>
<organism evidence="2">
    <name type="scientific">Medicago truncatula</name>
    <name type="common">Barrel medic</name>
    <name type="synonym">Medicago tribuloides</name>
    <dbReference type="NCBI Taxonomy" id="3880"/>
    <lineage>
        <taxon>Eukaryota</taxon>
        <taxon>Viridiplantae</taxon>
        <taxon>Streptophyta</taxon>
        <taxon>Embryophyta</taxon>
        <taxon>Tracheophyta</taxon>
        <taxon>Spermatophyta</taxon>
        <taxon>Magnoliopsida</taxon>
        <taxon>eudicotyledons</taxon>
        <taxon>Gunneridae</taxon>
        <taxon>Pentapetalae</taxon>
        <taxon>rosids</taxon>
        <taxon>fabids</taxon>
        <taxon>Fabales</taxon>
        <taxon>Fabaceae</taxon>
        <taxon>Papilionoideae</taxon>
        <taxon>50 kb inversion clade</taxon>
        <taxon>NPAAA clade</taxon>
        <taxon>Hologalegina</taxon>
        <taxon>IRL clade</taxon>
        <taxon>Trifolieae</taxon>
        <taxon>Medicago</taxon>
    </lineage>
</organism>
<dbReference type="EMBL" id="AC149801">
    <property type="protein sequence ID" value="ABD32366.1"/>
    <property type="molecule type" value="Genomic_DNA"/>
</dbReference>
<evidence type="ECO:0000256" key="1">
    <source>
        <dbReference type="SAM" id="SignalP"/>
    </source>
</evidence>
<dbReference type="AlphaFoldDB" id="Q2HTS8"/>
<feature type="chain" id="PRO_5004209572" description="Transmembrane protein" evidence="1">
    <location>
        <begin position="25"/>
        <end position="64"/>
    </location>
</feature>
<feature type="signal peptide" evidence="1">
    <location>
        <begin position="1"/>
        <end position="24"/>
    </location>
</feature>
<name>Q2HTS8_MEDTR</name>
<reference evidence="2" key="1">
    <citation type="submission" date="2004-08" db="EMBL/GenBank/DDBJ databases">
        <authorList>
            <person name="Town C.D."/>
        </authorList>
    </citation>
    <scope>NUCLEOTIDE SEQUENCE</scope>
</reference>
<protein>
    <recommendedName>
        <fullName evidence="3">Transmembrane protein</fullName>
    </recommendedName>
</protein>
<evidence type="ECO:0000313" key="2">
    <source>
        <dbReference type="EMBL" id="ABD32366.1"/>
    </source>
</evidence>
<keyword evidence="1" id="KW-0732">Signal</keyword>
<reference evidence="2" key="2">
    <citation type="submission" date="2007-03" db="EMBL/GenBank/DDBJ databases">
        <authorList>
            <consortium name="The International Medicago Genome Annotation Group"/>
        </authorList>
    </citation>
    <scope>NUCLEOTIDE SEQUENCE</scope>
</reference>
<proteinExistence type="predicted"/>
<sequence length="64" mass="7088">MESKRGLIFLFLALTLALAIVTEASKIHDISGLISQVNPYRCGCPSITYTLCKTNLKKLDEEDT</sequence>